<gene>
    <name evidence="2" type="ORF">ALPR1_06515</name>
</gene>
<dbReference type="CDD" id="cd21133">
    <property type="entry name" value="EVE"/>
    <property type="match status" value="1"/>
</dbReference>
<dbReference type="STRING" id="388413.ALPR1_06515"/>
<organism evidence="2 3">
    <name type="scientific">Algoriphagus machipongonensis</name>
    <dbReference type="NCBI Taxonomy" id="388413"/>
    <lineage>
        <taxon>Bacteria</taxon>
        <taxon>Pseudomonadati</taxon>
        <taxon>Bacteroidota</taxon>
        <taxon>Cytophagia</taxon>
        <taxon>Cytophagales</taxon>
        <taxon>Cyclobacteriaceae</taxon>
        <taxon>Algoriphagus</taxon>
    </lineage>
</organism>
<name>A3HZ69_9BACT</name>
<evidence type="ECO:0000313" key="3">
    <source>
        <dbReference type="Proteomes" id="UP000003919"/>
    </source>
</evidence>
<dbReference type="Pfam" id="PF01878">
    <property type="entry name" value="EVE"/>
    <property type="match status" value="1"/>
</dbReference>
<feature type="domain" description="EVE" evidence="1">
    <location>
        <begin position="9"/>
        <end position="137"/>
    </location>
</feature>
<dbReference type="InterPro" id="IPR047197">
    <property type="entry name" value="THYN1-like_EVE"/>
</dbReference>
<dbReference type="SUPFAM" id="SSF88697">
    <property type="entry name" value="PUA domain-like"/>
    <property type="match status" value="1"/>
</dbReference>
<dbReference type="HOGENOM" id="CLU_041799_2_1_10"/>
<evidence type="ECO:0000313" key="2">
    <source>
        <dbReference type="EMBL" id="EAZ80555.1"/>
    </source>
</evidence>
<reference evidence="2 3" key="1">
    <citation type="journal article" date="2011" name="J. Bacteriol.">
        <title>Complete genome sequence of Algoriphagus sp. PR1, bacterial prey of a colony-forming choanoflagellate.</title>
        <authorList>
            <person name="Alegado R.A."/>
            <person name="Ferriera S."/>
            <person name="Nusbaum C."/>
            <person name="Young S.K."/>
            <person name="Zeng Q."/>
            <person name="Imamovic A."/>
            <person name="Fairclough S.R."/>
            <person name="King N."/>
        </authorList>
    </citation>
    <scope>NUCLEOTIDE SEQUENCE [LARGE SCALE GENOMIC DNA]</scope>
    <source>
        <strain evidence="2 3">PR1</strain>
    </source>
</reference>
<dbReference type="Proteomes" id="UP000003919">
    <property type="component" value="Unassembled WGS sequence"/>
</dbReference>
<protein>
    <recommendedName>
        <fullName evidence="1">EVE domain-containing protein</fullName>
    </recommendedName>
</protein>
<sequence length="139" mass="16214">MKFNSEEMNYWMVKSEPGSYSWEDFKKAKEDIWDGVRNYQARNFLKEMQLGDKVLFYHSGKEKAVVGVAEVSEEHFPDPTDEKWEAVKLKVNSQLKNPVTLHEIKAEDALADMLMLRQSRLSVMSMEKTEFDLILKMGS</sequence>
<dbReference type="Gene3D" id="3.10.590.10">
    <property type="entry name" value="ph1033 like domains"/>
    <property type="match status" value="1"/>
</dbReference>
<evidence type="ECO:0000259" key="1">
    <source>
        <dbReference type="Pfam" id="PF01878"/>
    </source>
</evidence>
<dbReference type="eggNOG" id="COG2947">
    <property type="taxonomic scope" value="Bacteria"/>
</dbReference>
<dbReference type="PANTHER" id="PTHR14087">
    <property type="entry name" value="THYMOCYTE NUCLEAR PROTEIN 1"/>
    <property type="match status" value="1"/>
</dbReference>
<dbReference type="AlphaFoldDB" id="A3HZ69"/>
<keyword evidence="3" id="KW-1185">Reference proteome</keyword>
<dbReference type="InterPro" id="IPR015947">
    <property type="entry name" value="PUA-like_sf"/>
</dbReference>
<proteinExistence type="predicted"/>
<accession>A3HZ69</accession>
<dbReference type="EMBL" id="AAXU02000001">
    <property type="protein sequence ID" value="EAZ80555.1"/>
    <property type="molecule type" value="Genomic_DNA"/>
</dbReference>
<dbReference type="InterPro" id="IPR052181">
    <property type="entry name" value="5hmC_binding"/>
</dbReference>
<comment type="caution">
    <text evidence="2">The sequence shown here is derived from an EMBL/GenBank/DDBJ whole genome shotgun (WGS) entry which is preliminary data.</text>
</comment>
<dbReference type="PANTHER" id="PTHR14087:SF8">
    <property type="entry name" value="OS03G0676100 PROTEIN"/>
    <property type="match status" value="1"/>
</dbReference>
<dbReference type="InterPro" id="IPR002740">
    <property type="entry name" value="EVE_domain"/>
</dbReference>